<dbReference type="OrthoDB" id="10262375at2759"/>
<dbReference type="InterPro" id="IPR019734">
    <property type="entry name" value="TPR_rpt"/>
</dbReference>
<evidence type="ECO:0000256" key="4">
    <source>
        <dbReference type="SAM" id="MobiDB-lite"/>
    </source>
</evidence>
<dbReference type="PANTHER" id="PTHR44314">
    <property type="entry name" value="CILIA- AND FLAGELLA-ASSOCIATED PROTEIN 70"/>
    <property type="match status" value="1"/>
</dbReference>
<dbReference type="GO" id="GO:0003341">
    <property type="term" value="P:cilium movement"/>
    <property type="evidence" value="ECO:0007669"/>
    <property type="project" value="TreeGrafter"/>
</dbReference>
<dbReference type="STRING" id="246404.A0A507FEL4"/>
<evidence type="ECO:0000256" key="2">
    <source>
        <dbReference type="ARBA" id="ARBA00022803"/>
    </source>
</evidence>
<feature type="repeat" description="TPR" evidence="3">
    <location>
        <begin position="1094"/>
        <end position="1127"/>
    </location>
</feature>
<dbReference type="SUPFAM" id="SSF48452">
    <property type="entry name" value="TPR-like"/>
    <property type="match status" value="2"/>
</dbReference>
<dbReference type="PANTHER" id="PTHR44314:SF1">
    <property type="entry name" value="CILIA- AND FLAGELLA-ASSOCIATED PROTEIN 70"/>
    <property type="match status" value="1"/>
</dbReference>
<gene>
    <name evidence="5" type="ORF">CcCBS67573_g04995</name>
</gene>
<dbReference type="SMART" id="SM00028">
    <property type="entry name" value="TPR"/>
    <property type="match status" value="7"/>
</dbReference>
<keyword evidence="6" id="KW-1185">Reference proteome</keyword>
<protein>
    <submittedName>
        <fullName evidence="5">Uncharacterized protein</fullName>
    </submittedName>
</protein>
<sequence>MSDAKTKAQLAPAASKQTPQPGAKAQTPQPPNPAANTATAAAAAASVPANAAGEPACELGPDMGVIPAGSIGLVIKVGKAANIRGAKGEKVSSFIKVQMADFDYKESAVAADTSAPDYNFVHDQIFHVDENLVDTIANKKLTITLIESLPKEKTQILGTTDMLLTQFLKYPPRDPNAPATTPYLLPQLSIRETLSINYLNPKLLPPPAKEGDPNNQPELNVEVSLSGPLIPPEVVEQGNFLYFRLDDLFPVPDEWTLKDGNEKDLNSNIYSYAVSFVLPAESVPERVVTITGGSLMHCEAVIPDVPAIGAQPIYAPKPADSNATPGSTLADGEGSGTLGEAIDGLNVSTLTLGAPVSTGAAGGSSSGAVAVGDGPAGDAAVPGNSAKQSFKRVSWGGAGAAGGIPAGAVAPPPYIVWVPPEAVVKLREKIVAKCALDVEFSREMQPKFAHVMDPNAAKYKGKASIDINSLMYPRVTGLRGRFYLDLMDGSAGGGGDAAVDHSTGKGKKGGGKEEGAHADSNIYKALGSHIGLEITLEKPLLDKKKLQPISKSVTDFIPRRTIPANMLLQKRSEKADEMFRDQVQEIVKNLVKEYQATLEGLANATAAAAAEAPSEPENVAFENFDIVHPKALDEEQKSQQRKKKFLFHLNKSGAYFNFKEQLKSSVVNVVRERFRKKSPFVSQAELQLFLSELYVYLLDQMHICMHKMFRDVEAAFIDPSVLRTADFGMLKSFADQNELDHDVPMAASYHQERITKYEDSLQTWFDYGAFCMRSLQMSKGVECFREILSRNSKHVPSLLACGAICTSLEKYEEARVYLVTAVDLQPKYVLALTMLGLYYEITGEEMESEQFIQEAVKVFKTSTSEEKSDYTGILMLKAAEFLVQIHATRLADSALANALLRLGPSVSPYLLLSQLELQRGNPSVAVDHIKSAMQVRQDDPDVWAALGHLQYRQRVWGEAQNSYETVLSLPNEPTNLPLIYIRLGFLYLKSLGSITKKVSDRTYAEVELAKRAKTMYIRACELKPSSQSWTGVAKACILLNQYEEAEESLSEANVLNNRDSEGWAYLALLCLIQDRQFEAGQCISQALHYKLKNPEVLRLTGIAFLEKEQAAPAAECFRLALEADPKDAVTRANFAKAVDLQSKDYLKTTFSEIVMPADLKEKMGVK</sequence>
<dbReference type="GO" id="GO:0031514">
    <property type="term" value="C:motile cilium"/>
    <property type="evidence" value="ECO:0007669"/>
    <property type="project" value="TreeGrafter"/>
</dbReference>
<dbReference type="Proteomes" id="UP000320333">
    <property type="component" value="Unassembled WGS sequence"/>
</dbReference>
<dbReference type="GO" id="GO:0060271">
    <property type="term" value="P:cilium assembly"/>
    <property type="evidence" value="ECO:0007669"/>
    <property type="project" value="TreeGrafter"/>
</dbReference>
<feature type="region of interest" description="Disordered" evidence="4">
    <location>
        <begin position="1"/>
        <end position="43"/>
    </location>
</feature>
<dbReference type="GO" id="GO:0070062">
    <property type="term" value="C:extracellular exosome"/>
    <property type="evidence" value="ECO:0007669"/>
    <property type="project" value="TreeGrafter"/>
</dbReference>
<dbReference type="PROSITE" id="PS50005">
    <property type="entry name" value="TPR"/>
    <property type="match status" value="1"/>
</dbReference>
<reference evidence="5 6" key="1">
    <citation type="journal article" date="2019" name="Sci. Rep.">
        <title>Comparative genomics of chytrid fungi reveal insights into the obligate biotrophic and pathogenic lifestyle of Synchytrium endobioticum.</title>
        <authorList>
            <person name="van de Vossenberg B.T.L.H."/>
            <person name="Warris S."/>
            <person name="Nguyen H.D.T."/>
            <person name="van Gent-Pelzer M.P.E."/>
            <person name="Joly D.L."/>
            <person name="van de Geest H.C."/>
            <person name="Bonants P.J.M."/>
            <person name="Smith D.S."/>
            <person name="Levesque C.A."/>
            <person name="van der Lee T.A.J."/>
        </authorList>
    </citation>
    <scope>NUCLEOTIDE SEQUENCE [LARGE SCALE GENOMIC DNA]</scope>
    <source>
        <strain evidence="5 6">CBS 675.73</strain>
    </source>
</reference>
<dbReference type="EMBL" id="QEAP01000167">
    <property type="protein sequence ID" value="TPX73738.1"/>
    <property type="molecule type" value="Genomic_DNA"/>
</dbReference>
<dbReference type="InterPro" id="IPR011990">
    <property type="entry name" value="TPR-like_helical_dom_sf"/>
</dbReference>
<feature type="compositionally biased region" description="Low complexity" evidence="4">
    <location>
        <begin position="34"/>
        <end position="43"/>
    </location>
</feature>
<keyword evidence="2 3" id="KW-0802">TPR repeat</keyword>
<evidence type="ECO:0000313" key="5">
    <source>
        <dbReference type="EMBL" id="TPX73738.1"/>
    </source>
</evidence>
<proteinExistence type="predicted"/>
<name>A0A507FEL4_9FUNG</name>
<feature type="region of interest" description="Disordered" evidence="4">
    <location>
        <begin position="494"/>
        <end position="516"/>
    </location>
</feature>
<feature type="region of interest" description="Disordered" evidence="4">
    <location>
        <begin position="316"/>
        <end position="335"/>
    </location>
</feature>
<evidence type="ECO:0000256" key="3">
    <source>
        <dbReference type="PROSITE-ProRule" id="PRU00339"/>
    </source>
</evidence>
<organism evidence="5 6">
    <name type="scientific">Chytriomyces confervae</name>
    <dbReference type="NCBI Taxonomy" id="246404"/>
    <lineage>
        <taxon>Eukaryota</taxon>
        <taxon>Fungi</taxon>
        <taxon>Fungi incertae sedis</taxon>
        <taxon>Chytridiomycota</taxon>
        <taxon>Chytridiomycota incertae sedis</taxon>
        <taxon>Chytridiomycetes</taxon>
        <taxon>Chytridiales</taxon>
        <taxon>Chytriomycetaceae</taxon>
        <taxon>Chytriomyces</taxon>
    </lineage>
</organism>
<dbReference type="Gene3D" id="1.25.40.10">
    <property type="entry name" value="Tetratricopeptide repeat domain"/>
    <property type="match status" value="2"/>
</dbReference>
<evidence type="ECO:0000256" key="1">
    <source>
        <dbReference type="ARBA" id="ARBA00022737"/>
    </source>
</evidence>
<keyword evidence="1" id="KW-0677">Repeat</keyword>
<comment type="caution">
    <text evidence="5">The sequence shown here is derived from an EMBL/GenBank/DDBJ whole genome shotgun (WGS) entry which is preliminary data.</text>
</comment>
<dbReference type="InterPro" id="IPR052628">
    <property type="entry name" value="CFAP70"/>
</dbReference>
<evidence type="ECO:0000313" key="6">
    <source>
        <dbReference type="Proteomes" id="UP000320333"/>
    </source>
</evidence>
<accession>A0A507FEL4</accession>
<dbReference type="AlphaFoldDB" id="A0A507FEL4"/>